<keyword evidence="9" id="KW-1185">Reference proteome</keyword>
<dbReference type="Proteomes" id="UP000219072">
    <property type="component" value="Unassembled WGS sequence"/>
</dbReference>
<evidence type="ECO:0000256" key="3">
    <source>
        <dbReference type="ARBA" id="ARBA00022475"/>
    </source>
</evidence>
<dbReference type="Pfam" id="PF03601">
    <property type="entry name" value="Cons_hypoth698"/>
    <property type="match status" value="1"/>
</dbReference>
<dbReference type="GO" id="GO:0005886">
    <property type="term" value="C:plasma membrane"/>
    <property type="evidence" value="ECO:0007669"/>
    <property type="project" value="UniProtKB-SubCell"/>
</dbReference>
<sequence length="341" mass="33397">MAPPSPSSLLPGVALAGAAAAACHGLGLLAPGASPLLLAIALGAALAHIVRPPARLAPGLAFCARNLLRAGIVLLGLRLALSDIAALGAPVLAALTATVAVGLLGTVLLGRLLAVPHRLTLLIACGFSLCGAAAVAGAAGALDRDERSERDTVTAVALVVVFGTALIPLLPLAAGALGLAPRTAGLWAGGSVHEVAQVVAVGGVLGDDALTAAVLAKLARVLLLAPAVALLAFHHRSRTPATAAGAPGHPAPAARRPPPVPLFVVGFLAAVLLRSLVPLPAPVLDAGAFLQSALLTAAMFALGCGVHLGELARVGPRPFLLAALSTLLVLATALLGVTLAT</sequence>
<comment type="similarity">
    <text evidence="2">Belongs to the UPF0324 family.</text>
</comment>
<proteinExistence type="inferred from homology"/>
<evidence type="ECO:0000313" key="9">
    <source>
        <dbReference type="Proteomes" id="UP000219072"/>
    </source>
</evidence>
<evidence type="ECO:0000256" key="7">
    <source>
        <dbReference type="SAM" id="Phobius"/>
    </source>
</evidence>
<keyword evidence="6 7" id="KW-0472">Membrane</keyword>
<feature type="transmembrane region" description="Helical" evidence="7">
    <location>
        <begin position="121"/>
        <end position="142"/>
    </location>
</feature>
<dbReference type="PANTHER" id="PTHR30106">
    <property type="entry name" value="INNER MEMBRANE PROTEIN YEIH-RELATED"/>
    <property type="match status" value="1"/>
</dbReference>
<feature type="transmembrane region" description="Helical" evidence="7">
    <location>
        <begin position="31"/>
        <end position="50"/>
    </location>
</feature>
<reference evidence="8 9" key="1">
    <citation type="submission" date="2017-09" db="EMBL/GenBank/DDBJ databases">
        <authorList>
            <person name="Ehlers B."/>
            <person name="Leendertz F.H."/>
        </authorList>
    </citation>
    <scope>NUCLEOTIDE SEQUENCE [LARGE SCALE GENOMIC DNA]</scope>
    <source>
        <strain evidence="8 9">CGMCC 4.7095</strain>
    </source>
</reference>
<feature type="transmembrane region" description="Helical" evidence="7">
    <location>
        <begin position="87"/>
        <end position="109"/>
    </location>
</feature>
<feature type="transmembrane region" description="Helical" evidence="7">
    <location>
        <begin position="212"/>
        <end position="233"/>
    </location>
</feature>
<evidence type="ECO:0000256" key="5">
    <source>
        <dbReference type="ARBA" id="ARBA00022989"/>
    </source>
</evidence>
<evidence type="ECO:0000256" key="1">
    <source>
        <dbReference type="ARBA" id="ARBA00004651"/>
    </source>
</evidence>
<evidence type="ECO:0000256" key="4">
    <source>
        <dbReference type="ARBA" id="ARBA00022692"/>
    </source>
</evidence>
<gene>
    <name evidence="8" type="ORF">SAMN06297387_108194</name>
</gene>
<evidence type="ECO:0000256" key="2">
    <source>
        <dbReference type="ARBA" id="ARBA00007977"/>
    </source>
</evidence>
<dbReference type="AlphaFoldDB" id="A0A286DWI9"/>
<comment type="subcellular location">
    <subcellularLocation>
        <location evidence="1">Cell membrane</location>
        <topology evidence="1">Multi-pass membrane protein</topology>
    </subcellularLocation>
</comment>
<dbReference type="EMBL" id="OCNE01000008">
    <property type="protein sequence ID" value="SOD63031.1"/>
    <property type="molecule type" value="Genomic_DNA"/>
</dbReference>
<dbReference type="PANTHER" id="PTHR30106:SF2">
    <property type="entry name" value="UPF0324 INNER MEMBRANE PROTEIN YEIH"/>
    <property type="match status" value="1"/>
</dbReference>
<feature type="transmembrane region" description="Helical" evidence="7">
    <location>
        <begin position="320"/>
        <end position="340"/>
    </location>
</feature>
<keyword evidence="4 7" id="KW-0812">Transmembrane</keyword>
<protein>
    <submittedName>
        <fullName evidence="8">Conserved hypothetical integral membrane protein</fullName>
    </submittedName>
</protein>
<feature type="transmembrane region" description="Helical" evidence="7">
    <location>
        <begin position="154"/>
        <end position="179"/>
    </location>
</feature>
<evidence type="ECO:0000256" key="6">
    <source>
        <dbReference type="ARBA" id="ARBA00023136"/>
    </source>
</evidence>
<organism evidence="8 9">
    <name type="scientific">Streptomyces zhaozhouensis</name>
    <dbReference type="NCBI Taxonomy" id="1300267"/>
    <lineage>
        <taxon>Bacteria</taxon>
        <taxon>Bacillati</taxon>
        <taxon>Actinomycetota</taxon>
        <taxon>Actinomycetes</taxon>
        <taxon>Kitasatosporales</taxon>
        <taxon>Streptomycetaceae</taxon>
        <taxon>Streptomyces</taxon>
    </lineage>
</organism>
<keyword evidence="3" id="KW-1003">Cell membrane</keyword>
<feature type="transmembrane region" description="Helical" evidence="7">
    <location>
        <begin position="260"/>
        <end position="277"/>
    </location>
</feature>
<dbReference type="RefSeq" id="WP_097231520.1">
    <property type="nucleotide sequence ID" value="NZ_OCNE01000008.1"/>
</dbReference>
<name>A0A286DWI9_9ACTN</name>
<evidence type="ECO:0000313" key="8">
    <source>
        <dbReference type="EMBL" id="SOD63031.1"/>
    </source>
</evidence>
<feature type="transmembrane region" description="Helical" evidence="7">
    <location>
        <begin position="289"/>
        <end position="308"/>
    </location>
</feature>
<dbReference type="OrthoDB" id="9766798at2"/>
<dbReference type="InterPro" id="IPR018383">
    <property type="entry name" value="UPF0324_pro"/>
</dbReference>
<accession>A0A286DWI9</accession>
<keyword evidence="5 7" id="KW-1133">Transmembrane helix</keyword>